<feature type="binding site" evidence="12">
    <location>
        <position position="78"/>
    </location>
    <ligand>
        <name>Zn(2+)</name>
        <dbReference type="ChEBI" id="CHEBI:29105"/>
    </ligand>
</feature>
<evidence type="ECO:0000313" key="14">
    <source>
        <dbReference type="Proteomes" id="UP000046090"/>
    </source>
</evidence>
<dbReference type="EC" id="3.5.1.108" evidence="4 12"/>
<dbReference type="SUPFAM" id="SSF54211">
    <property type="entry name" value="Ribosomal protein S5 domain 2-like"/>
    <property type="match status" value="2"/>
</dbReference>
<feature type="active site" description="Proton donor" evidence="12">
    <location>
        <position position="262"/>
    </location>
</feature>
<dbReference type="UniPathway" id="UPA00359">
    <property type="reaction ID" value="UER00478"/>
</dbReference>
<evidence type="ECO:0000313" key="13">
    <source>
        <dbReference type="EMBL" id="CRI33673.1"/>
    </source>
</evidence>
<dbReference type="GO" id="GO:0046872">
    <property type="term" value="F:metal ion binding"/>
    <property type="evidence" value="ECO:0007669"/>
    <property type="project" value="UniProtKB-KW"/>
</dbReference>
<evidence type="ECO:0000256" key="3">
    <source>
        <dbReference type="ARBA" id="ARBA00005002"/>
    </source>
</evidence>
<proteinExistence type="inferred from homology"/>
<feature type="binding site" evidence="12">
    <location>
        <position position="235"/>
    </location>
    <ligand>
        <name>Zn(2+)</name>
        <dbReference type="ChEBI" id="CHEBI:29105"/>
    </ligand>
</feature>
<dbReference type="NCBIfam" id="TIGR00325">
    <property type="entry name" value="lpxC"/>
    <property type="match status" value="1"/>
</dbReference>
<evidence type="ECO:0000256" key="9">
    <source>
        <dbReference type="ARBA" id="ARBA00022833"/>
    </source>
</evidence>
<evidence type="ECO:0000256" key="11">
    <source>
        <dbReference type="ARBA" id="ARBA00024535"/>
    </source>
</evidence>
<evidence type="ECO:0000256" key="6">
    <source>
        <dbReference type="ARBA" id="ARBA00022556"/>
    </source>
</evidence>
<dbReference type="GO" id="GO:0016020">
    <property type="term" value="C:membrane"/>
    <property type="evidence" value="ECO:0007669"/>
    <property type="project" value="GOC"/>
</dbReference>
<dbReference type="InterPro" id="IPR004463">
    <property type="entry name" value="UDP-acyl_GlcNac_deAcase"/>
</dbReference>
<dbReference type="AlphaFoldDB" id="A0A0K2XVV8"/>
<reference evidence="14" key="1">
    <citation type="submission" date="2014-12" db="EMBL/GenBank/DDBJ databases">
        <authorList>
            <person name="Smet A."/>
        </authorList>
    </citation>
    <scope>NUCLEOTIDE SEQUENCE [LARGE SCALE GENOMIC DNA]</scope>
</reference>
<dbReference type="HAMAP" id="MF_00388">
    <property type="entry name" value="LpxC"/>
    <property type="match status" value="1"/>
</dbReference>
<dbReference type="Pfam" id="PF03331">
    <property type="entry name" value="LpxC"/>
    <property type="match status" value="1"/>
</dbReference>
<keyword evidence="10 12" id="KW-0443">Lipid metabolism</keyword>
<comment type="similarity">
    <text evidence="12">Belongs to the LpxC family.</text>
</comment>
<comment type="catalytic activity">
    <reaction evidence="11 12">
        <text>a UDP-3-O-[(3R)-3-hydroxyacyl]-N-acetyl-alpha-D-glucosamine + H2O = a UDP-3-O-[(3R)-3-hydroxyacyl]-alpha-D-glucosamine + acetate</text>
        <dbReference type="Rhea" id="RHEA:67816"/>
        <dbReference type="ChEBI" id="CHEBI:15377"/>
        <dbReference type="ChEBI" id="CHEBI:30089"/>
        <dbReference type="ChEBI" id="CHEBI:137740"/>
        <dbReference type="ChEBI" id="CHEBI:173225"/>
        <dbReference type="EC" id="3.5.1.108"/>
    </reaction>
</comment>
<evidence type="ECO:0000256" key="8">
    <source>
        <dbReference type="ARBA" id="ARBA00022801"/>
    </source>
</evidence>
<dbReference type="GO" id="GO:0009245">
    <property type="term" value="P:lipid A biosynthetic process"/>
    <property type="evidence" value="ECO:0007669"/>
    <property type="project" value="UniProtKB-UniRule"/>
</dbReference>
<keyword evidence="5 12" id="KW-0444">Lipid biosynthesis</keyword>
<gene>
    <name evidence="12" type="primary">lpxC</name>
    <name evidence="13" type="ORF">HHE01_08770</name>
</gene>
<dbReference type="GeneID" id="76196351"/>
<dbReference type="RefSeq" id="WP_015107532.1">
    <property type="nucleotide sequence ID" value="NZ_AP026684.1"/>
</dbReference>
<comment type="cofactor">
    <cofactor evidence="1 12">
        <name>Zn(2+)</name>
        <dbReference type="ChEBI" id="CHEBI:29105"/>
    </cofactor>
</comment>
<accession>A0A0K2XVV8</accession>
<dbReference type="PANTHER" id="PTHR33694:SF1">
    <property type="entry name" value="UDP-3-O-ACYL-N-ACETYLGLUCOSAMINE DEACETYLASE 1, MITOCHONDRIAL-RELATED"/>
    <property type="match status" value="1"/>
</dbReference>
<keyword evidence="6 12" id="KW-0441">Lipid A biosynthesis</keyword>
<keyword evidence="14" id="KW-1185">Reference proteome</keyword>
<dbReference type="PANTHER" id="PTHR33694">
    <property type="entry name" value="UDP-3-O-ACYL-N-ACETYLGLUCOSAMINE DEACETYLASE 1, MITOCHONDRIAL-RELATED"/>
    <property type="match status" value="1"/>
</dbReference>
<evidence type="ECO:0000256" key="10">
    <source>
        <dbReference type="ARBA" id="ARBA00023098"/>
    </source>
</evidence>
<evidence type="ECO:0000256" key="4">
    <source>
        <dbReference type="ARBA" id="ARBA00012745"/>
    </source>
</evidence>
<dbReference type="EMBL" id="CDMK01000001">
    <property type="protein sequence ID" value="CRI33673.1"/>
    <property type="molecule type" value="Genomic_DNA"/>
</dbReference>
<evidence type="ECO:0000256" key="12">
    <source>
        <dbReference type="HAMAP-Rule" id="MF_00388"/>
    </source>
</evidence>
<evidence type="ECO:0000256" key="2">
    <source>
        <dbReference type="ARBA" id="ARBA00002923"/>
    </source>
</evidence>
<dbReference type="Gene3D" id="3.30.1700.10">
    <property type="entry name" value="lpxc deacetylase, domain 2"/>
    <property type="match status" value="1"/>
</dbReference>
<evidence type="ECO:0000256" key="5">
    <source>
        <dbReference type="ARBA" id="ARBA00022516"/>
    </source>
</evidence>
<dbReference type="InterPro" id="IPR020568">
    <property type="entry name" value="Ribosomal_Su5_D2-typ_SF"/>
</dbReference>
<keyword evidence="7 12" id="KW-0479">Metal-binding</keyword>
<dbReference type="InterPro" id="IPR011334">
    <property type="entry name" value="UDP-acyl_GlcNac_deAcase_C"/>
</dbReference>
<sequence>MKQRTIAKQVELVGIGLHKGVPVKMILEPMPAGGGIVFKRSDLGVDITLERTNVIDTTMATTLGSHTNPQAKISTVEHLLSAISAYGIDNLKISVDNEEIPIMDGSAIAHCMLLDEAGIAELETPKPFMRITREVKVQEGPKFVKIGPAPLLSFDFSIDFAHPAISKQHYNFTFSKHAYKEQIAKARTFGFLQEVNYLRSIGLAKGGNLNNCIVLDEHGIVNKEGLRYEDEFVRHKILDAMGDLTFLGMSVVGAYQACMGSHKLNAQLVQKVLETKAYEIVHLNLTPSLQQVKSMEMVHAYH</sequence>
<protein>
    <recommendedName>
        <fullName evidence="4 12">UDP-3-O-acyl-N-acetylglucosamine deacetylase</fullName>
        <shortName evidence="12">UDP-3-O-acyl-GlcNAc deacetylase</shortName>
        <ecNumber evidence="4 12">3.5.1.108</ecNumber>
    </recommendedName>
    <alternativeName>
        <fullName evidence="12">UDP-3-O-[R-3-hydroxymyristoyl]-N-acetylglucosamine deacetylase</fullName>
    </alternativeName>
</protein>
<feature type="binding site" evidence="12">
    <location>
        <position position="239"/>
    </location>
    <ligand>
        <name>Zn(2+)</name>
        <dbReference type="ChEBI" id="CHEBI:29105"/>
    </ligand>
</feature>
<dbReference type="OrthoDB" id="9802746at2"/>
<keyword evidence="9 12" id="KW-0862">Zinc</keyword>
<dbReference type="Gene3D" id="3.30.230.20">
    <property type="entry name" value="lpxc deacetylase, domain 1"/>
    <property type="match status" value="1"/>
</dbReference>
<dbReference type="InterPro" id="IPR015870">
    <property type="entry name" value="UDP-acyl_N-AcGlcN_deAcase_N"/>
</dbReference>
<evidence type="ECO:0000256" key="7">
    <source>
        <dbReference type="ARBA" id="ARBA00022723"/>
    </source>
</evidence>
<organism evidence="13 14">
    <name type="scientific">Helicobacter heilmannii</name>
    <dbReference type="NCBI Taxonomy" id="35817"/>
    <lineage>
        <taxon>Bacteria</taxon>
        <taxon>Pseudomonadati</taxon>
        <taxon>Campylobacterota</taxon>
        <taxon>Epsilonproteobacteria</taxon>
        <taxon>Campylobacterales</taxon>
        <taxon>Helicobacteraceae</taxon>
        <taxon>Helicobacter</taxon>
    </lineage>
</organism>
<dbReference type="STRING" id="1216962.BN341_18260"/>
<evidence type="ECO:0000256" key="1">
    <source>
        <dbReference type="ARBA" id="ARBA00001947"/>
    </source>
</evidence>
<dbReference type="Proteomes" id="UP000046090">
    <property type="component" value="Unassembled WGS sequence"/>
</dbReference>
<dbReference type="GO" id="GO:0103117">
    <property type="term" value="F:UDP-3-O-acyl-N-acetylglucosamine deacetylase activity"/>
    <property type="evidence" value="ECO:0007669"/>
    <property type="project" value="UniProtKB-UniRule"/>
</dbReference>
<comment type="pathway">
    <text evidence="3 12">Glycolipid biosynthesis; lipid IV(A) biosynthesis; lipid IV(A) from (3R)-3-hydroxytetradecanoyl-[acyl-carrier-protein] and UDP-N-acetyl-alpha-D-glucosamine: step 2/6.</text>
</comment>
<name>A0A0K2XVV8_HELHE</name>
<comment type="function">
    <text evidence="2 12">Catalyzes the hydrolysis of UDP-3-O-myristoyl-N-acetylglucosamine to form UDP-3-O-myristoylglucosamine and acetate, the committed step in lipid A biosynthesis.</text>
</comment>
<keyword evidence="8 12" id="KW-0378">Hydrolase</keyword>